<organism evidence="5 6">
    <name type="scientific">Anguilla anguilla</name>
    <name type="common">European freshwater eel</name>
    <name type="synonym">Muraena anguilla</name>
    <dbReference type="NCBI Taxonomy" id="7936"/>
    <lineage>
        <taxon>Eukaryota</taxon>
        <taxon>Metazoa</taxon>
        <taxon>Chordata</taxon>
        <taxon>Craniata</taxon>
        <taxon>Vertebrata</taxon>
        <taxon>Euteleostomi</taxon>
        <taxon>Actinopterygii</taxon>
        <taxon>Neopterygii</taxon>
        <taxon>Teleostei</taxon>
        <taxon>Anguilliformes</taxon>
        <taxon>Anguillidae</taxon>
        <taxon>Anguilla</taxon>
    </lineage>
</organism>
<dbReference type="InterPro" id="IPR013320">
    <property type="entry name" value="ConA-like_dom_sf"/>
</dbReference>
<dbReference type="Proteomes" id="UP001044222">
    <property type="component" value="Unassembled WGS sequence"/>
</dbReference>
<evidence type="ECO:0000256" key="3">
    <source>
        <dbReference type="ARBA" id="ARBA00022833"/>
    </source>
</evidence>
<proteinExistence type="predicted"/>
<dbReference type="InterPro" id="IPR051051">
    <property type="entry name" value="E3_ubiq-ligase_TRIM/RNF"/>
</dbReference>
<dbReference type="EMBL" id="JAFIRN010000036">
    <property type="protein sequence ID" value="KAG5830160.1"/>
    <property type="molecule type" value="Genomic_DNA"/>
</dbReference>
<name>A0A9D3RHQ7_ANGAN</name>
<protein>
    <recommendedName>
        <fullName evidence="4">SPRY domain-containing protein</fullName>
    </recommendedName>
</protein>
<keyword evidence="6" id="KW-1185">Reference proteome</keyword>
<dbReference type="PANTHER" id="PTHR25465:SF5">
    <property type="entry name" value="E3 UBIQUITIN_ISG15 LIGASE TRIM25-RELATED"/>
    <property type="match status" value="1"/>
</dbReference>
<dbReference type="Pfam" id="PF00622">
    <property type="entry name" value="SPRY"/>
    <property type="match status" value="1"/>
</dbReference>
<evidence type="ECO:0000259" key="4">
    <source>
        <dbReference type="Pfam" id="PF00622"/>
    </source>
</evidence>
<sequence length="167" mass="18244">MGARLCAESLCERCYWEAEFSVSVGGWVSIAVTYKGISRKGGGSDSGFGLNKNSWSLGCCKLRDSDKLRCSVNHNKNQTDLPAPPSPYRRAGVCDDDDDDDDGRGVCVYKVGVCVDRPAGTLSFYSISDTDTLTLLHRFHTHFTQHTPLCAGFSVWGSSSVFLCQLE</sequence>
<accession>A0A9D3RHQ7</accession>
<dbReference type="InterPro" id="IPR003877">
    <property type="entry name" value="SPRY_dom"/>
</dbReference>
<dbReference type="GO" id="GO:0008270">
    <property type="term" value="F:zinc ion binding"/>
    <property type="evidence" value="ECO:0007669"/>
    <property type="project" value="UniProtKB-KW"/>
</dbReference>
<evidence type="ECO:0000313" key="5">
    <source>
        <dbReference type="EMBL" id="KAG5830160.1"/>
    </source>
</evidence>
<dbReference type="AlphaFoldDB" id="A0A9D3RHQ7"/>
<keyword evidence="2" id="KW-0863">Zinc-finger</keyword>
<dbReference type="SUPFAM" id="SSF49899">
    <property type="entry name" value="Concanavalin A-like lectins/glucanases"/>
    <property type="match status" value="1"/>
</dbReference>
<dbReference type="PANTHER" id="PTHR25465">
    <property type="entry name" value="B-BOX DOMAIN CONTAINING"/>
    <property type="match status" value="1"/>
</dbReference>
<keyword evidence="1" id="KW-0479">Metal-binding</keyword>
<evidence type="ECO:0000256" key="1">
    <source>
        <dbReference type="ARBA" id="ARBA00022723"/>
    </source>
</evidence>
<dbReference type="InterPro" id="IPR043136">
    <property type="entry name" value="B30.2/SPRY_sf"/>
</dbReference>
<evidence type="ECO:0000256" key="2">
    <source>
        <dbReference type="ARBA" id="ARBA00022771"/>
    </source>
</evidence>
<reference evidence="5" key="1">
    <citation type="submission" date="2021-01" db="EMBL/GenBank/DDBJ databases">
        <title>A chromosome-scale assembly of European eel, Anguilla anguilla.</title>
        <authorList>
            <person name="Henkel C."/>
            <person name="Jong-Raadsen S.A."/>
            <person name="Dufour S."/>
            <person name="Weltzien F.-A."/>
            <person name="Palstra A.P."/>
            <person name="Pelster B."/>
            <person name="Spaink H.P."/>
            <person name="Van Den Thillart G.E."/>
            <person name="Jansen H."/>
            <person name="Zahm M."/>
            <person name="Klopp C."/>
            <person name="Cedric C."/>
            <person name="Louis A."/>
            <person name="Berthelot C."/>
            <person name="Parey E."/>
            <person name="Roest Crollius H."/>
            <person name="Montfort J."/>
            <person name="Robinson-Rechavi M."/>
            <person name="Bucao C."/>
            <person name="Bouchez O."/>
            <person name="Gislard M."/>
            <person name="Lluch J."/>
            <person name="Milhes M."/>
            <person name="Lampietro C."/>
            <person name="Lopez Roques C."/>
            <person name="Donnadieu C."/>
            <person name="Braasch I."/>
            <person name="Desvignes T."/>
            <person name="Postlethwait J."/>
            <person name="Bobe J."/>
            <person name="Guiguen Y."/>
            <person name="Dirks R."/>
        </authorList>
    </citation>
    <scope>NUCLEOTIDE SEQUENCE</scope>
    <source>
        <strain evidence="5">Tag_6206</strain>
        <tissue evidence="5">Liver</tissue>
    </source>
</reference>
<dbReference type="Gene3D" id="2.60.120.920">
    <property type="match status" value="1"/>
</dbReference>
<evidence type="ECO:0000313" key="6">
    <source>
        <dbReference type="Proteomes" id="UP001044222"/>
    </source>
</evidence>
<comment type="caution">
    <text evidence="5">The sequence shown here is derived from an EMBL/GenBank/DDBJ whole genome shotgun (WGS) entry which is preliminary data.</text>
</comment>
<feature type="domain" description="SPRY" evidence="4">
    <location>
        <begin position="13"/>
        <end position="163"/>
    </location>
</feature>
<gene>
    <name evidence="5" type="ORF">ANANG_G00315650</name>
</gene>
<keyword evidence="3" id="KW-0862">Zinc</keyword>